<dbReference type="PANTHER" id="PTHR34590:SF5">
    <property type="entry name" value="OS04G0586500 PROTEIN"/>
    <property type="match status" value="1"/>
</dbReference>
<feature type="domain" description="Protein kinase" evidence="15">
    <location>
        <begin position="424"/>
        <end position="727"/>
    </location>
</feature>
<gene>
    <name evidence="16" type="ordered locus">AALP_Aa5g038700</name>
</gene>
<dbReference type="InterPro" id="IPR017441">
    <property type="entry name" value="Protein_kinase_ATP_BS"/>
</dbReference>
<evidence type="ECO:0000256" key="7">
    <source>
        <dbReference type="ARBA" id="ARBA00022777"/>
    </source>
</evidence>
<dbReference type="Gramene" id="KFK33631">
    <property type="protein sequence ID" value="KFK33631"/>
    <property type="gene ID" value="AALP_AA5G038700"/>
</dbReference>
<keyword evidence="10 13" id="KW-0472">Membrane</keyword>
<keyword evidence="9 13" id="KW-1133">Transmembrane helix</keyword>
<evidence type="ECO:0000256" key="2">
    <source>
        <dbReference type="ARBA" id="ARBA00022527"/>
    </source>
</evidence>
<evidence type="ECO:0000256" key="6">
    <source>
        <dbReference type="ARBA" id="ARBA00022741"/>
    </source>
</evidence>
<dbReference type="GO" id="GO:0016020">
    <property type="term" value="C:membrane"/>
    <property type="evidence" value="ECO:0007669"/>
    <property type="project" value="UniProtKB-SubCell"/>
</dbReference>
<dbReference type="PANTHER" id="PTHR34590">
    <property type="entry name" value="OS03G0124300 PROTEIN-RELATED"/>
    <property type="match status" value="1"/>
</dbReference>
<dbReference type="eggNOG" id="KOG1187">
    <property type="taxonomic scope" value="Eukaryota"/>
</dbReference>
<evidence type="ECO:0000256" key="12">
    <source>
        <dbReference type="PROSITE-ProRule" id="PRU10141"/>
    </source>
</evidence>
<evidence type="ECO:0000256" key="5">
    <source>
        <dbReference type="ARBA" id="ARBA00022729"/>
    </source>
</evidence>
<dbReference type="PROSITE" id="PS00107">
    <property type="entry name" value="PROTEIN_KINASE_ATP"/>
    <property type="match status" value="1"/>
</dbReference>
<protein>
    <recommendedName>
        <fullName evidence="15">Protein kinase domain-containing protein</fullName>
    </recommendedName>
</protein>
<keyword evidence="17" id="KW-1185">Reference proteome</keyword>
<dbReference type="PROSITE" id="PS50011">
    <property type="entry name" value="PROTEIN_KINASE_DOM"/>
    <property type="match status" value="1"/>
</dbReference>
<keyword evidence="7" id="KW-0418">Kinase</keyword>
<dbReference type="FunFam" id="2.60.120.430:FF:000003">
    <property type="entry name" value="FERONIA receptor-like kinase"/>
    <property type="match status" value="1"/>
</dbReference>
<keyword evidence="6 12" id="KW-0547">Nucleotide-binding</keyword>
<dbReference type="OMA" id="WILGDEV"/>
<reference evidence="17" key="1">
    <citation type="journal article" date="2015" name="Nat. Plants">
        <title>Genome expansion of Arabis alpina linked with retrotransposition and reduced symmetric DNA methylation.</title>
        <authorList>
            <person name="Willing E.M."/>
            <person name="Rawat V."/>
            <person name="Mandakova T."/>
            <person name="Maumus F."/>
            <person name="James G.V."/>
            <person name="Nordstroem K.J."/>
            <person name="Becker C."/>
            <person name="Warthmann N."/>
            <person name="Chica C."/>
            <person name="Szarzynska B."/>
            <person name="Zytnicki M."/>
            <person name="Albani M.C."/>
            <person name="Kiefer C."/>
            <person name="Bergonzi S."/>
            <person name="Castaings L."/>
            <person name="Mateos J.L."/>
            <person name="Berns M.C."/>
            <person name="Bujdoso N."/>
            <person name="Piofczyk T."/>
            <person name="de Lorenzo L."/>
            <person name="Barrero-Sicilia C."/>
            <person name="Mateos I."/>
            <person name="Piednoel M."/>
            <person name="Hagmann J."/>
            <person name="Chen-Min-Tao R."/>
            <person name="Iglesias-Fernandez R."/>
            <person name="Schuster S.C."/>
            <person name="Alonso-Blanco C."/>
            <person name="Roudier F."/>
            <person name="Carbonero P."/>
            <person name="Paz-Ares J."/>
            <person name="Davis S.J."/>
            <person name="Pecinka A."/>
            <person name="Quesneville H."/>
            <person name="Colot V."/>
            <person name="Lysak M.A."/>
            <person name="Weigel D."/>
            <person name="Coupland G."/>
            <person name="Schneeberger K."/>
        </authorList>
    </citation>
    <scope>NUCLEOTIDE SEQUENCE [LARGE SCALE GENOMIC DNA]</scope>
    <source>
        <strain evidence="17">cv. Pajares</strain>
    </source>
</reference>
<dbReference type="FunFam" id="1.10.510.10:FF:000590">
    <property type="entry name" value="PR5-like receptor kinase"/>
    <property type="match status" value="1"/>
</dbReference>
<dbReference type="InterPro" id="IPR000719">
    <property type="entry name" value="Prot_kinase_dom"/>
</dbReference>
<evidence type="ECO:0000256" key="10">
    <source>
        <dbReference type="ARBA" id="ARBA00023136"/>
    </source>
</evidence>
<feature type="chain" id="PRO_5001822472" description="Protein kinase domain-containing protein" evidence="14">
    <location>
        <begin position="23"/>
        <end position="764"/>
    </location>
</feature>
<keyword evidence="8 12" id="KW-0067">ATP-binding</keyword>
<keyword evidence="11" id="KW-0325">Glycoprotein</keyword>
<dbReference type="InterPro" id="IPR011009">
    <property type="entry name" value="Kinase-like_dom_sf"/>
</dbReference>
<comment type="subcellular location">
    <subcellularLocation>
        <location evidence="1">Membrane</location>
        <topology evidence="1">Single-pass type I membrane protein</topology>
    </subcellularLocation>
</comment>
<dbReference type="GO" id="GO:0004674">
    <property type="term" value="F:protein serine/threonine kinase activity"/>
    <property type="evidence" value="ECO:0007669"/>
    <property type="project" value="UniProtKB-KW"/>
</dbReference>
<dbReference type="Pfam" id="PF00069">
    <property type="entry name" value="Pkinase"/>
    <property type="match status" value="1"/>
</dbReference>
<dbReference type="Pfam" id="PF12819">
    <property type="entry name" value="Malectin_like"/>
    <property type="match status" value="1"/>
</dbReference>
<feature type="signal peptide" evidence="14">
    <location>
        <begin position="1"/>
        <end position="22"/>
    </location>
</feature>
<dbReference type="Proteomes" id="UP000029120">
    <property type="component" value="Chromosome 5"/>
</dbReference>
<proteinExistence type="predicted"/>
<evidence type="ECO:0000313" key="17">
    <source>
        <dbReference type="Proteomes" id="UP000029120"/>
    </source>
</evidence>
<evidence type="ECO:0000256" key="4">
    <source>
        <dbReference type="ARBA" id="ARBA00022692"/>
    </source>
</evidence>
<evidence type="ECO:0000256" key="13">
    <source>
        <dbReference type="SAM" id="Phobius"/>
    </source>
</evidence>
<dbReference type="EMBL" id="CM002873">
    <property type="protein sequence ID" value="KFK33631.1"/>
    <property type="molecule type" value="Genomic_DNA"/>
</dbReference>
<keyword evidence="4 13" id="KW-0812">Transmembrane</keyword>
<sequence>MIRHAFLTVSILVSVTVPIAEAATTAAYNPIDVHFFNCGYTFNNTDDTGRNWTVEDPKTLPSNSVNASFSDFANSQESGVLPVPYTKARIFLSDFTYSFTVTPGPKFLRLYFYPTRYGSDFDTVSSVFSVTVNNDLILLKNFSASLTVKAASKDLYVIKEFIVPVYQTALNLTFTPSSNSLAFINGIEILSMPDFFYVGSNIDLEMYTSMALETVYRLNVGGQMVGDTGMYRRWIPDDEFLLDDSGTVPDVGDVKINYTEKTPAYVAPEGVYSTCRVMGNAKKTNLTWLFPVDGGFNYLVRLHFCEIVPEVTKPNQRVFSIFIGNQVVKRQMDVFGLSGGSWIPMYLDFNLYVGSGSDLRLDLHPFNDTNPDSLDAILNGVEILKMSDFDGNIAEPYANPITLGDKFHETSQRKKKNWATITPIVVGSAIGLATLVVVLMLLMRRHMKRKKNVDENSVDMSKVLLKHYTYAELKKITKSFSHIVGKGGFGTVYGGSLYKDRKVAVKVLKDSNGNGSKRAIIYEFLENGSLDQFLSSNKSSALNVTTLYGIALGVSRGLEYLHYGCKTRIVHFDIKPQNILLDDNICPKVSDFGLAKLCEKRESILSLMDARGTIGYIAPEVFSRMYGGISHKSDVYSYGMLVLEMIGARNKEIVETITPDASSSYFPDWIYKDLENGDQTWIFGDEITKEEKKIVKKMILVSLWCIQPCPLDRPPMNRVVEMMEGSLDALEVPPKPSMHISTRLISESSSLVEMVEGSSPEVSP</sequence>
<dbReference type="GO" id="GO:0005524">
    <property type="term" value="F:ATP binding"/>
    <property type="evidence" value="ECO:0007669"/>
    <property type="project" value="UniProtKB-UniRule"/>
</dbReference>
<evidence type="ECO:0000256" key="11">
    <source>
        <dbReference type="ARBA" id="ARBA00023180"/>
    </source>
</evidence>
<evidence type="ECO:0000256" key="9">
    <source>
        <dbReference type="ARBA" id="ARBA00022989"/>
    </source>
</evidence>
<dbReference type="Gene3D" id="1.10.510.10">
    <property type="entry name" value="Transferase(Phosphotransferase) domain 1"/>
    <property type="match status" value="1"/>
</dbReference>
<name>A0A087GUS9_ARAAL</name>
<feature type="transmembrane region" description="Helical" evidence="13">
    <location>
        <begin position="418"/>
        <end position="442"/>
    </location>
</feature>
<keyword evidence="5 14" id="KW-0732">Signal</keyword>
<dbReference type="PROSITE" id="PS00108">
    <property type="entry name" value="PROTEIN_KINASE_ST"/>
    <property type="match status" value="1"/>
</dbReference>
<dbReference type="Gene3D" id="3.30.200.20">
    <property type="entry name" value="Phosphorylase Kinase, domain 1"/>
    <property type="match status" value="1"/>
</dbReference>
<dbReference type="SUPFAM" id="SSF56112">
    <property type="entry name" value="Protein kinase-like (PK-like)"/>
    <property type="match status" value="1"/>
</dbReference>
<dbReference type="CDD" id="cd12087">
    <property type="entry name" value="TM_EGFR-like"/>
    <property type="match status" value="1"/>
</dbReference>
<dbReference type="InterPro" id="IPR024788">
    <property type="entry name" value="Malectin-like_Carb-bd_dom"/>
</dbReference>
<evidence type="ECO:0000256" key="3">
    <source>
        <dbReference type="ARBA" id="ARBA00022679"/>
    </source>
</evidence>
<dbReference type="AlphaFoldDB" id="A0A087GUS9"/>
<dbReference type="InterPro" id="IPR008271">
    <property type="entry name" value="Ser/Thr_kinase_AS"/>
</dbReference>
<evidence type="ECO:0000256" key="14">
    <source>
        <dbReference type="SAM" id="SignalP"/>
    </source>
</evidence>
<dbReference type="Gene3D" id="2.60.120.430">
    <property type="entry name" value="Galactose-binding lectin"/>
    <property type="match status" value="2"/>
</dbReference>
<organism evidence="16 17">
    <name type="scientific">Arabis alpina</name>
    <name type="common">Alpine rock-cress</name>
    <dbReference type="NCBI Taxonomy" id="50452"/>
    <lineage>
        <taxon>Eukaryota</taxon>
        <taxon>Viridiplantae</taxon>
        <taxon>Streptophyta</taxon>
        <taxon>Embryophyta</taxon>
        <taxon>Tracheophyta</taxon>
        <taxon>Spermatophyta</taxon>
        <taxon>Magnoliopsida</taxon>
        <taxon>eudicotyledons</taxon>
        <taxon>Gunneridae</taxon>
        <taxon>Pentapetalae</taxon>
        <taxon>rosids</taxon>
        <taxon>malvids</taxon>
        <taxon>Brassicales</taxon>
        <taxon>Brassicaceae</taxon>
        <taxon>Arabideae</taxon>
        <taxon>Arabis</taxon>
    </lineage>
</organism>
<evidence type="ECO:0000256" key="1">
    <source>
        <dbReference type="ARBA" id="ARBA00004479"/>
    </source>
</evidence>
<dbReference type="InterPro" id="IPR045272">
    <property type="entry name" value="ANXUR1/2-like"/>
</dbReference>
<accession>A0A087GUS9</accession>
<evidence type="ECO:0000259" key="15">
    <source>
        <dbReference type="PROSITE" id="PS50011"/>
    </source>
</evidence>
<keyword evidence="3" id="KW-0808">Transferase</keyword>
<dbReference type="SMART" id="SM00220">
    <property type="entry name" value="S_TKc"/>
    <property type="match status" value="1"/>
</dbReference>
<keyword evidence="2" id="KW-0723">Serine/threonine-protein kinase</keyword>
<evidence type="ECO:0000256" key="8">
    <source>
        <dbReference type="ARBA" id="ARBA00022840"/>
    </source>
</evidence>
<dbReference type="GO" id="GO:0004714">
    <property type="term" value="F:transmembrane receptor protein tyrosine kinase activity"/>
    <property type="evidence" value="ECO:0007669"/>
    <property type="project" value="InterPro"/>
</dbReference>
<evidence type="ECO:0000313" key="16">
    <source>
        <dbReference type="EMBL" id="KFK33631.1"/>
    </source>
</evidence>
<dbReference type="OrthoDB" id="4062651at2759"/>
<feature type="binding site" evidence="12">
    <location>
        <position position="506"/>
    </location>
    <ligand>
        <name>ATP</name>
        <dbReference type="ChEBI" id="CHEBI:30616"/>
    </ligand>
</feature>
<dbReference type="FunFam" id="2.60.120.430:FF:000007">
    <property type="entry name" value="FERONIA receptor-like kinase"/>
    <property type="match status" value="1"/>
</dbReference>